<evidence type="ECO:0000313" key="3">
    <source>
        <dbReference type="EMBL" id="CAF5099942.1"/>
    </source>
</evidence>
<sequence>LHNIKMGEAAVDSDIIKRTQDTLGQIINAPALTEKLLSRPPVQFLQDIVKAVC</sequence>
<protein>
    <recommendedName>
        <fullName evidence="1">TRAF3-interacting protein 1 N-terminal domain-containing protein</fullName>
    </recommendedName>
</protein>
<dbReference type="InterPro" id="IPR040468">
    <property type="entry name" value="TRAF3IP1_N"/>
</dbReference>
<name>A0A8S3F2P6_9BILA</name>
<dbReference type="EMBL" id="CAJOBH010177236">
    <property type="protein sequence ID" value="CAF4928897.1"/>
    <property type="molecule type" value="Genomic_DNA"/>
</dbReference>
<dbReference type="Gene3D" id="1.10.418.50">
    <property type="entry name" value="Microtubule-binding protein MIP-T3"/>
    <property type="match status" value="1"/>
</dbReference>
<reference evidence="3" key="1">
    <citation type="submission" date="2021-02" db="EMBL/GenBank/DDBJ databases">
        <authorList>
            <person name="Nowell W R."/>
        </authorList>
    </citation>
    <scope>NUCLEOTIDE SEQUENCE</scope>
</reference>
<dbReference type="AlphaFoldDB" id="A0A8S3F2P6"/>
<proteinExistence type="predicted"/>
<evidence type="ECO:0000259" key="1">
    <source>
        <dbReference type="Pfam" id="PF10243"/>
    </source>
</evidence>
<feature type="domain" description="TRAF3-interacting protein 1 N-terminal" evidence="1">
    <location>
        <begin position="15"/>
        <end position="52"/>
    </location>
</feature>
<organism evidence="3 4">
    <name type="scientific">Rotaria magnacalcarata</name>
    <dbReference type="NCBI Taxonomy" id="392030"/>
    <lineage>
        <taxon>Eukaryota</taxon>
        <taxon>Metazoa</taxon>
        <taxon>Spiralia</taxon>
        <taxon>Gnathifera</taxon>
        <taxon>Rotifera</taxon>
        <taxon>Eurotatoria</taxon>
        <taxon>Bdelloidea</taxon>
        <taxon>Philodinida</taxon>
        <taxon>Philodinidae</taxon>
        <taxon>Rotaria</taxon>
    </lineage>
</organism>
<accession>A0A8S3F2P6</accession>
<dbReference type="Proteomes" id="UP000681967">
    <property type="component" value="Unassembled WGS sequence"/>
</dbReference>
<comment type="caution">
    <text evidence="3">The sequence shown here is derived from an EMBL/GenBank/DDBJ whole genome shotgun (WGS) entry which is preliminary data.</text>
</comment>
<evidence type="ECO:0000313" key="4">
    <source>
        <dbReference type="Proteomes" id="UP000681720"/>
    </source>
</evidence>
<dbReference type="Pfam" id="PF10243">
    <property type="entry name" value="MIP-T3"/>
    <property type="match status" value="1"/>
</dbReference>
<feature type="non-terminal residue" evidence="3">
    <location>
        <position position="1"/>
    </location>
</feature>
<evidence type="ECO:0000313" key="2">
    <source>
        <dbReference type="EMBL" id="CAF4928897.1"/>
    </source>
</evidence>
<dbReference type="EMBL" id="CAJOBJ010254242">
    <property type="protein sequence ID" value="CAF5099942.1"/>
    <property type="molecule type" value="Genomic_DNA"/>
</dbReference>
<gene>
    <name evidence="2" type="ORF">BYL167_LOCUS53248</name>
    <name evidence="3" type="ORF">GIL414_LOCUS62672</name>
</gene>
<dbReference type="Proteomes" id="UP000681720">
    <property type="component" value="Unassembled WGS sequence"/>
</dbReference>
<dbReference type="InterPro" id="IPR042576">
    <property type="entry name" value="TRAF3IP1_N_sf"/>
</dbReference>